<dbReference type="Gene3D" id="2.60.40.420">
    <property type="entry name" value="Cupredoxins - blue copper proteins"/>
    <property type="match status" value="3"/>
</dbReference>
<dbReference type="EMBL" id="LBJM01000042">
    <property type="protein sequence ID" value="RXH40391.1"/>
    <property type="molecule type" value="Genomic_DNA"/>
</dbReference>
<dbReference type="PANTHER" id="PTHR11709:SF518">
    <property type="entry name" value="MULTICOPPER OXIDASE"/>
    <property type="match status" value="1"/>
</dbReference>
<dbReference type="InterPro" id="IPR008972">
    <property type="entry name" value="Cupredoxin"/>
</dbReference>
<name>A0A4Q0SQM2_9BRAD</name>
<dbReference type="Proteomes" id="UP000290565">
    <property type="component" value="Unassembled WGS sequence"/>
</dbReference>
<evidence type="ECO:0000313" key="6">
    <source>
        <dbReference type="EMBL" id="RXH40391.1"/>
    </source>
</evidence>
<dbReference type="PROSITE" id="PS00080">
    <property type="entry name" value="MULTICOPPER_OXIDASE2"/>
    <property type="match status" value="1"/>
</dbReference>
<comment type="caution">
    <text evidence="6">The sequence shown here is derived from an EMBL/GenBank/DDBJ whole genome shotgun (WGS) entry which is preliminary data.</text>
</comment>
<dbReference type="InterPro" id="IPR045087">
    <property type="entry name" value="Cu-oxidase_fam"/>
</dbReference>
<dbReference type="InterPro" id="IPR002355">
    <property type="entry name" value="Cu_oxidase_Cu_BS"/>
</dbReference>
<dbReference type="InterPro" id="IPR011706">
    <property type="entry name" value="Cu-oxidase_C"/>
</dbReference>
<evidence type="ECO:0000259" key="5">
    <source>
        <dbReference type="Pfam" id="PF07732"/>
    </source>
</evidence>
<dbReference type="PROSITE" id="PS00079">
    <property type="entry name" value="MULTICOPPER_OXIDASE1"/>
    <property type="match status" value="1"/>
</dbReference>
<feature type="domain" description="Plastocyanin-like" evidence="5">
    <location>
        <begin position="110"/>
        <end position="183"/>
    </location>
</feature>
<evidence type="ECO:0000256" key="1">
    <source>
        <dbReference type="ARBA" id="ARBA00022723"/>
    </source>
</evidence>
<dbReference type="SUPFAM" id="SSF49503">
    <property type="entry name" value="Cupredoxins"/>
    <property type="match status" value="3"/>
</dbReference>
<feature type="domain" description="Plastocyanin-like" evidence="4">
    <location>
        <begin position="462"/>
        <end position="593"/>
    </location>
</feature>
<dbReference type="InterPro" id="IPR033138">
    <property type="entry name" value="Cu_oxidase_CS"/>
</dbReference>
<dbReference type="Pfam" id="PF07731">
    <property type="entry name" value="Cu-oxidase_2"/>
    <property type="match status" value="1"/>
</dbReference>
<dbReference type="Pfam" id="PF07732">
    <property type="entry name" value="Cu-oxidase_3"/>
    <property type="match status" value="1"/>
</dbReference>
<dbReference type="AlphaFoldDB" id="A0A4Q0SQM2"/>
<proteinExistence type="predicted"/>
<dbReference type="InterPro" id="IPR011707">
    <property type="entry name" value="Cu-oxidase-like_N"/>
</dbReference>
<dbReference type="CDD" id="cd13853">
    <property type="entry name" value="CuRO_1_Tth-MCO_like"/>
    <property type="match status" value="1"/>
</dbReference>
<evidence type="ECO:0000313" key="7">
    <source>
        <dbReference type="Proteomes" id="UP000290565"/>
    </source>
</evidence>
<dbReference type="CDD" id="cd13900">
    <property type="entry name" value="CuRO_3_Tth-MCO_like"/>
    <property type="match status" value="1"/>
</dbReference>
<dbReference type="GO" id="GO:0016491">
    <property type="term" value="F:oxidoreductase activity"/>
    <property type="evidence" value="ECO:0007669"/>
    <property type="project" value="UniProtKB-KW"/>
</dbReference>
<dbReference type="GO" id="GO:0005507">
    <property type="term" value="F:copper ion binding"/>
    <property type="evidence" value="ECO:0007669"/>
    <property type="project" value="InterPro"/>
</dbReference>
<reference evidence="6 7" key="1">
    <citation type="submission" date="2015-04" db="EMBL/GenBank/DDBJ databases">
        <title>Comparative genomics of rhizobia nodulating Arachis hypogaea in China.</title>
        <authorList>
            <person name="Li Y."/>
        </authorList>
    </citation>
    <scope>NUCLEOTIDE SEQUENCE [LARGE SCALE GENOMIC DNA]</scope>
    <source>
        <strain evidence="6 7">CCBAU 51787</strain>
    </source>
</reference>
<gene>
    <name evidence="6" type="ORF">XH94_13560</name>
</gene>
<protein>
    <submittedName>
        <fullName evidence="6">L-ascorbate oxidase</fullName>
    </submittedName>
</protein>
<keyword evidence="2" id="KW-0560">Oxidoreductase</keyword>
<evidence type="ECO:0000256" key="2">
    <source>
        <dbReference type="ARBA" id="ARBA00023002"/>
    </source>
</evidence>
<dbReference type="PANTHER" id="PTHR11709">
    <property type="entry name" value="MULTI-COPPER OXIDASE"/>
    <property type="match status" value="1"/>
</dbReference>
<feature type="region of interest" description="Disordered" evidence="3">
    <location>
        <begin position="1"/>
        <end position="21"/>
    </location>
</feature>
<organism evidence="6 7">
    <name type="scientific">Bradyrhizobium zhanjiangense</name>
    <dbReference type="NCBI Taxonomy" id="1325107"/>
    <lineage>
        <taxon>Bacteria</taxon>
        <taxon>Pseudomonadati</taxon>
        <taxon>Pseudomonadota</taxon>
        <taxon>Alphaproteobacteria</taxon>
        <taxon>Hyphomicrobiales</taxon>
        <taxon>Nitrobacteraceae</taxon>
        <taxon>Bradyrhizobium</taxon>
    </lineage>
</organism>
<evidence type="ECO:0000256" key="3">
    <source>
        <dbReference type="SAM" id="MobiDB-lite"/>
    </source>
</evidence>
<evidence type="ECO:0000259" key="4">
    <source>
        <dbReference type="Pfam" id="PF07731"/>
    </source>
</evidence>
<accession>A0A4Q0SQM2</accession>
<keyword evidence="1" id="KW-0479">Metal-binding</keyword>
<sequence length="609" mass="66465">MSPRVGAPAPTAAGAPSRAAPVAGGEAVINLNIQYTDARIYNPGLNQYDSVKLRSYRDVREVEAPKVPFVAPTIEIDPGETVRITLNNDKLPADPRCPPTNPDVNNPNCFNRTNLHAHGLWVSPAGNSDNVLLSINQGVSFQYEYNLPPDHPAGTYWYHPHRHGSTALQVSSGMAGVLIVRGNRPPGPDGHGDIDTLLRNSDGTKYRERVILLQQIQYACRDANGQIKQDANGLYICASTDVGGIEGYDQFGPTTWRKSGRYTSINGEVIPTFAGARAGAIERWRVVHAGVRDTVNLQFKKMRANADPYAVVAAPQQEDWVTRNCPGNDLLPQFAVAADGLTRSQIVERSTSTLQPGYREDMLVVFPEAGDYCVLDGAAPATSTVNSQAKSRQFLGKVSVVAGAAVADPKAYVQAQLIAAADSFMPLSARQKVRNDLTNDLRLDSFVPHAAIADNDIKPPQRQAKFEIGAAGFQINGNPYKPDHIDQLLPLGGIEEWKLSTVNAFGHPFHIHVNPFQIAKIINDTTGEDVSLSGDADEPQYANLKGVWKDTLFIRQGYTAYVYTRYRRYIGDFVLHCHILDHEDQGMMQNVRIGIPDGTGGIAAAHHNH</sequence>